<dbReference type="PANTHER" id="PTHR34297:SF3">
    <property type="entry name" value="ALKALINE SHOCK PROTEIN 23"/>
    <property type="match status" value="1"/>
</dbReference>
<feature type="compositionally biased region" description="Polar residues" evidence="2">
    <location>
        <begin position="1"/>
        <end position="10"/>
    </location>
</feature>
<comment type="caution">
    <text evidence="3">The sequence shown here is derived from an EMBL/GenBank/DDBJ whole genome shotgun (WGS) entry which is preliminary data.</text>
</comment>
<dbReference type="RefSeq" id="WP_188710620.1">
    <property type="nucleotide sequence ID" value="NZ_BMHO01000001.1"/>
</dbReference>
<evidence type="ECO:0000256" key="1">
    <source>
        <dbReference type="ARBA" id="ARBA00005721"/>
    </source>
</evidence>
<sequence length="172" mass="17471">MAADETSTAVTAEDAVPETRPAKAPGYTSRVDRAPSTARVPAGGEAQPAGRTTIAEGVVAKIAGIASREVPGVHALGGGGARALGAIRDAVNATDLSQGVKVEVGETQAAADITIVVEYLAPIQAVAEDVRTAVTDAIIRLVGLQVVEVNVNVNDVHLPNDDADDDTESRVS</sequence>
<reference evidence="3" key="2">
    <citation type="submission" date="2020-09" db="EMBL/GenBank/DDBJ databases">
        <authorList>
            <person name="Sun Q."/>
            <person name="Zhou Y."/>
        </authorList>
    </citation>
    <scope>NUCLEOTIDE SEQUENCE</scope>
    <source>
        <strain evidence="3">CGMCC 1.15152</strain>
    </source>
</reference>
<dbReference type="Pfam" id="PF03780">
    <property type="entry name" value="Asp23"/>
    <property type="match status" value="1"/>
</dbReference>
<feature type="region of interest" description="Disordered" evidence="2">
    <location>
        <begin position="1"/>
        <end position="48"/>
    </location>
</feature>
<comment type="similarity">
    <text evidence="1">Belongs to the asp23 family.</text>
</comment>
<dbReference type="InterPro" id="IPR005531">
    <property type="entry name" value="Asp23"/>
</dbReference>
<evidence type="ECO:0000256" key="2">
    <source>
        <dbReference type="SAM" id="MobiDB-lite"/>
    </source>
</evidence>
<dbReference type="EMBL" id="BMHO01000001">
    <property type="protein sequence ID" value="GGD26882.1"/>
    <property type="molecule type" value="Genomic_DNA"/>
</dbReference>
<dbReference type="Proteomes" id="UP000633205">
    <property type="component" value="Unassembled WGS sequence"/>
</dbReference>
<proteinExistence type="inferred from homology"/>
<name>A0A917DBV5_9MICO</name>
<evidence type="ECO:0000313" key="4">
    <source>
        <dbReference type="Proteomes" id="UP000633205"/>
    </source>
</evidence>
<accession>A0A917DBV5</accession>
<protein>
    <submittedName>
        <fullName evidence="3">Stress protein</fullName>
    </submittedName>
</protein>
<reference evidence="3" key="1">
    <citation type="journal article" date="2014" name="Int. J. Syst. Evol. Microbiol.">
        <title>Complete genome sequence of Corynebacterium casei LMG S-19264T (=DSM 44701T), isolated from a smear-ripened cheese.</title>
        <authorList>
            <consortium name="US DOE Joint Genome Institute (JGI-PGF)"/>
            <person name="Walter F."/>
            <person name="Albersmeier A."/>
            <person name="Kalinowski J."/>
            <person name="Ruckert C."/>
        </authorList>
    </citation>
    <scope>NUCLEOTIDE SEQUENCE</scope>
    <source>
        <strain evidence="3">CGMCC 1.15152</strain>
    </source>
</reference>
<dbReference type="PANTHER" id="PTHR34297">
    <property type="entry name" value="HYPOTHETICAL CYTOSOLIC PROTEIN-RELATED"/>
    <property type="match status" value="1"/>
</dbReference>
<gene>
    <name evidence="3" type="ORF">GCM10010915_03680</name>
</gene>
<keyword evidence="4" id="KW-1185">Reference proteome</keyword>
<evidence type="ECO:0000313" key="3">
    <source>
        <dbReference type="EMBL" id="GGD26882.1"/>
    </source>
</evidence>
<dbReference type="AlphaFoldDB" id="A0A917DBV5"/>
<organism evidence="3 4">
    <name type="scientific">Microbacterium faecale</name>
    <dbReference type="NCBI Taxonomy" id="1804630"/>
    <lineage>
        <taxon>Bacteria</taxon>
        <taxon>Bacillati</taxon>
        <taxon>Actinomycetota</taxon>
        <taxon>Actinomycetes</taxon>
        <taxon>Micrococcales</taxon>
        <taxon>Microbacteriaceae</taxon>
        <taxon>Microbacterium</taxon>
    </lineage>
</organism>